<dbReference type="InParanoid" id="G0P0E8"/>
<dbReference type="Proteomes" id="UP000008068">
    <property type="component" value="Unassembled WGS sequence"/>
</dbReference>
<proteinExistence type="predicted"/>
<dbReference type="HOGENOM" id="CLU_1273283_0_0_1"/>
<dbReference type="OMA" id="FSFICVD"/>
<keyword evidence="1" id="KW-1133">Transmembrane helix</keyword>
<dbReference type="OrthoDB" id="5838282at2759"/>
<evidence type="ECO:0000256" key="1">
    <source>
        <dbReference type="SAM" id="Phobius"/>
    </source>
</evidence>
<sequence>MALELLLSVIFDLTMIGSVKKGHTLNCLLIVVITLNILTAGRLFLKLRGIKCASSIMAYVIWKIVQEVVMVPALVVFSFICVDKYLRSWENVNQGVRILVIVWTYAIYSLFLIIFLGWLARFLWVLQTNSRNSDKNGENATTISFIDGFHDDQELLDATVPRDTVEMMEMRDLRTSSRPFVPYDNVVPYISN</sequence>
<feature type="transmembrane region" description="Helical" evidence="1">
    <location>
        <begin position="57"/>
        <end position="80"/>
    </location>
</feature>
<dbReference type="EMBL" id="GL379999">
    <property type="protein sequence ID" value="EGT41712.1"/>
    <property type="molecule type" value="Genomic_DNA"/>
</dbReference>
<dbReference type="AlphaFoldDB" id="G0P0E8"/>
<accession>G0P0E8</accession>
<dbReference type="eggNOG" id="ENOG502TGZ2">
    <property type="taxonomic scope" value="Eukaryota"/>
</dbReference>
<organism evidence="3">
    <name type="scientific">Caenorhabditis brenneri</name>
    <name type="common">Nematode worm</name>
    <dbReference type="NCBI Taxonomy" id="135651"/>
    <lineage>
        <taxon>Eukaryota</taxon>
        <taxon>Metazoa</taxon>
        <taxon>Ecdysozoa</taxon>
        <taxon>Nematoda</taxon>
        <taxon>Chromadorea</taxon>
        <taxon>Rhabditida</taxon>
        <taxon>Rhabditina</taxon>
        <taxon>Rhabditomorpha</taxon>
        <taxon>Rhabditoidea</taxon>
        <taxon>Rhabditidae</taxon>
        <taxon>Peloderinae</taxon>
        <taxon>Caenorhabditis</taxon>
    </lineage>
</organism>
<reference evidence="3" key="1">
    <citation type="submission" date="2011-07" db="EMBL/GenBank/DDBJ databases">
        <authorList>
            <consortium name="Caenorhabditis brenneri Sequencing and Analysis Consortium"/>
            <person name="Wilson R.K."/>
        </authorList>
    </citation>
    <scope>NUCLEOTIDE SEQUENCE [LARGE SCALE GENOMIC DNA]</scope>
    <source>
        <strain evidence="3">PB2801</strain>
    </source>
</reference>
<evidence type="ECO:0000313" key="3">
    <source>
        <dbReference type="Proteomes" id="UP000008068"/>
    </source>
</evidence>
<keyword evidence="1" id="KW-0812">Transmembrane</keyword>
<feature type="transmembrane region" description="Helical" evidence="1">
    <location>
        <begin position="100"/>
        <end position="126"/>
    </location>
</feature>
<feature type="transmembrane region" description="Helical" evidence="1">
    <location>
        <begin position="23"/>
        <end position="45"/>
    </location>
</feature>
<keyword evidence="3" id="KW-1185">Reference proteome</keyword>
<evidence type="ECO:0000313" key="2">
    <source>
        <dbReference type="EMBL" id="EGT41712.1"/>
    </source>
</evidence>
<name>G0P0E8_CAEBE</name>
<dbReference type="FunCoup" id="G0P0E8">
    <property type="interactions" value="405"/>
</dbReference>
<keyword evidence="1" id="KW-0472">Membrane</keyword>
<protein>
    <submittedName>
        <fullName evidence="2">Uncharacterized protein</fullName>
    </submittedName>
</protein>
<gene>
    <name evidence="2" type="ORF">CAEBREN_09081</name>
</gene>